<dbReference type="PANTHER" id="PTHR35859:SF1">
    <property type="entry name" value="NONSELECTIVE CATION CHANNEL PROTEIN"/>
    <property type="match status" value="1"/>
</dbReference>
<sequence length="761" mass="84602">MDPEEQARFLAPTREQLASVTVFPLIPYLKEDATVNSPLTWDQLTASNVNFAIVRPLVFKYARLDNMAVIYACMVVRSHFLVEAATHLEYSGVNFSRATLCELLAMKLVGNFASNPIQLVAVLTTGWNPLAGAPPDIVEEVKQTLGPERDAHNPQSALELAVTTKSKAFLSSPVVQSVVNDIYSGRVVFSTTGNRSMLSDNYKPRAIEIYDCATAPFVNHYRLRVPKYGKILEFWNITVLLMIFILCLTCKFFPFALLKINTCEAVFILFAAAFTLGEYTVANEHGWHLYIANIWNVVDATFIVICLTYIVFRIKGLVQSDSGASKLSFDLLACGACILFPRLAFFAVSNNMVVLALRAMISEFVFFMSIAAICFSGLLFTLWTLGTIISSDRWTISAIAWLMVQIWFGNTYLSFGQASSFHPFFGPILMTLFACLANTLLLTILISILSNTVARIDAVSRTLKYLFQYAITTIQGVNSDALFSYQPPFNLLAFIILKPASWFLSPRALHSANVFLIKLTSFPVLIIIGIYERHFAAGQRLRQSSKNAAHSLYNSLPRRIRHIPFLEAMVGSHSSDLYEAIFEVEISHQLELFDGLNDELPAMHSPGASRANARLGESQPGSPTRKRARSPRSDIDPPSPQESPRPRKTSGFSPLVETFSSTEVPSLGANSPLSKLFAVRPRISTSTTAPDDHPLADTDTVAVMKKVEGLLGEMRDLPVHRLKDQMKELQDRQTRIENLLLMLTRSMRDDTGTSSGQSIMP</sequence>
<proteinExistence type="predicted"/>
<feature type="transmembrane region" description="Helical" evidence="2">
    <location>
        <begin position="364"/>
        <end position="386"/>
    </location>
</feature>
<evidence type="ECO:0000259" key="3">
    <source>
        <dbReference type="Pfam" id="PF23190"/>
    </source>
</evidence>
<dbReference type="OrthoDB" id="2373987at2759"/>
<gene>
    <name evidence="5" type="ORF">PILCRDRAFT_68425</name>
</gene>
<reference evidence="6" key="2">
    <citation type="submission" date="2015-01" db="EMBL/GenBank/DDBJ databases">
        <title>Evolutionary Origins and Diversification of the Mycorrhizal Mutualists.</title>
        <authorList>
            <consortium name="DOE Joint Genome Institute"/>
            <consortium name="Mycorrhizal Genomics Consortium"/>
            <person name="Kohler A."/>
            <person name="Kuo A."/>
            <person name="Nagy L.G."/>
            <person name="Floudas D."/>
            <person name="Copeland A."/>
            <person name="Barry K.W."/>
            <person name="Cichocki N."/>
            <person name="Veneault-Fourrey C."/>
            <person name="LaButti K."/>
            <person name="Lindquist E.A."/>
            <person name="Lipzen A."/>
            <person name="Lundell T."/>
            <person name="Morin E."/>
            <person name="Murat C."/>
            <person name="Riley R."/>
            <person name="Ohm R."/>
            <person name="Sun H."/>
            <person name="Tunlid A."/>
            <person name="Henrissat B."/>
            <person name="Grigoriev I.V."/>
            <person name="Hibbett D.S."/>
            <person name="Martin F."/>
        </authorList>
    </citation>
    <scope>NUCLEOTIDE SEQUENCE [LARGE SCALE GENOMIC DNA]</scope>
    <source>
        <strain evidence="6">F 1598</strain>
    </source>
</reference>
<dbReference type="AlphaFoldDB" id="A0A0C3BCT6"/>
<dbReference type="InParanoid" id="A0A0C3BCT6"/>
<feature type="transmembrane region" description="Helical" evidence="2">
    <location>
        <begin position="324"/>
        <end position="344"/>
    </location>
</feature>
<keyword evidence="2" id="KW-1133">Transmembrane helix</keyword>
<protein>
    <recommendedName>
        <fullName evidence="7">Polycystin cation channel PKD1/PKD2 domain-containing protein</fullName>
    </recommendedName>
</protein>
<keyword evidence="6" id="KW-1185">Reference proteome</keyword>
<feature type="transmembrane region" description="Helical" evidence="2">
    <location>
        <begin position="294"/>
        <end position="312"/>
    </location>
</feature>
<feature type="transmembrane region" description="Helical" evidence="2">
    <location>
        <begin position="511"/>
        <end position="531"/>
    </location>
</feature>
<accession>A0A0C3BCT6</accession>
<feature type="transmembrane region" description="Helical" evidence="2">
    <location>
        <begin position="234"/>
        <end position="258"/>
    </location>
</feature>
<feature type="domain" description="YVC1 N-terminal linker helical" evidence="3">
    <location>
        <begin position="66"/>
        <end position="196"/>
    </location>
</feature>
<evidence type="ECO:0000313" key="5">
    <source>
        <dbReference type="EMBL" id="KIM84118.1"/>
    </source>
</evidence>
<dbReference type="InterPro" id="IPR056336">
    <property type="entry name" value="YVC1_C"/>
</dbReference>
<dbReference type="EMBL" id="KN832988">
    <property type="protein sequence ID" value="KIM84118.1"/>
    <property type="molecule type" value="Genomic_DNA"/>
</dbReference>
<feature type="transmembrane region" description="Helical" evidence="2">
    <location>
        <begin position="265"/>
        <end position="282"/>
    </location>
</feature>
<dbReference type="STRING" id="765440.A0A0C3BCT6"/>
<feature type="transmembrane region" description="Helical" evidence="2">
    <location>
        <begin position="398"/>
        <end position="418"/>
    </location>
</feature>
<feature type="transmembrane region" description="Helical" evidence="2">
    <location>
        <begin position="424"/>
        <end position="449"/>
    </location>
</feature>
<dbReference type="PANTHER" id="PTHR35859">
    <property type="entry name" value="NONSELECTIVE CATION CHANNEL PROTEIN"/>
    <property type="match status" value="1"/>
</dbReference>
<name>A0A0C3BCT6_PILCF</name>
<dbReference type="Proteomes" id="UP000054166">
    <property type="component" value="Unassembled WGS sequence"/>
</dbReference>
<evidence type="ECO:0000256" key="1">
    <source>
        <dbReference type="SAM" id="MobiDB-lite"/>
    </source>
</evidence>
<evidence type="ECO:0000259" key="4">
    <source>
        <dbReference type="Pfam" id="PF23317"/>
    </source>
</evidence>
<feature type="domain" description="Calcium channel YVC1-like C-terminal transmembrane" evidence="4">
    <location>
        <begin position="239"/>
        <end position="534"/>
    </location>
</feature>
<evidence type="ECO:0000256" key="2">
    <source>
        <dbReference type="SAM" id="Phobius"/>
    </source>
</evidence>
<dbReference type="Pfam" id="PF23317">
    <property type="entry name" value="YVC1_C"/>
    <property type="match status" value="1"/>
</dbReference>
<dbReference type="HOGENOM" id="CLU_009570_1_0_1"/>
<evidence type="ECO:0008006" key="7">
    <source>
        <dbReference type="Google" id="ProtNLM"/>
    </source>
</evidence>
<dbReference type="InterPro" id="IPR056337">
    <property type="entry name" value="LHD_YVC1"/>
</dbReference>
<reference evidence="5 6" key="1">
    <citation type="submission" date="2014-04" db="EMBL/GenBank/DDBJ databases">
        <authorList>
            <consortium name="DOE Joint Genome Institute"/>
            <person name="Kuo A."/>
            <person name="Tarkka M."/>
            <person name="Buscot F."/>
            <person name="Kohler A."/>
            <person name="Nagy L.G."/>
            <person name="Floudas D."/>
            <person name="Copeland A."/>
            <person name="Barry K.W."/>
            <person name="Cichocki N."/>
            <person name="Veneault-Fourrey C."/>
            <person name="LaButti K."/>
            <person name="Lindquist E.A."/>
            <person name="Lipzen A."/>
            <person name="Lundell T."/>
            <person name="Morin E."/>
            <person name="Murat C."/>
            <person name="Sun H."/>
            <person name="Tunlid A."/>
            <person name="Henrissat B."/>
            <person name="Grigoriev I.V."/>
            <person name="Hibbett D.S."/>
            <person name="Martin F."/>
            <person name="Nordberg H.P."/>
            <person name="Cantor M.N."/>
            <person name="Hua S.X."/>
        </authorList>
    </citation>
    <scope>NUCLEOTIDE SEQUENCE [LARGE SCALE GENOMIC DNA]</scope>
    <source>
        <strain evidence="5 6">F 1598</strain>
    </source>
</reference>
<feature type="region of interest" description="Disordered" evidence="1">
    <location>
        <begin position="601"/>
        <end position="653"/>
    </location>
</feature>
<dbReference type="InterPro" id="IPR052971">
    <property type="entry name" value="TRP_calcium_channel"/>
</dbReference>
<dbReference type="Pfam" id="PF23190">
    <property type="entry name" value="LHD_TRPY1"/>
    <property type="match status" value="1"/>
</dbReference>
<keyword evidence="2" id="KW-0812">Transmembrane</keyword>
<organism evidence="5 6">
    <name type="scientific">Piloderma croceum (strain F 1598)</name>
    <dbReference type="NCBI Taxonomy" id="765440"/>
    <lineage>
        <taxon>Eukaryota</taxon>
        <taxon>Fungi</taxon>
        <taxon>Dikarya</taxon>
        <taxon>Basidiomycota</taxon>
        <taxon>Agaricomycotina</taxon>
        <taxon>Agaricomycetes</taxon>
        <taxon>Agaricomycetidae</taxon>
        <taxon>Atheliales</taxon>
        <taxon>Atheliaceae</taxon>
        <taxon>Piloderma</taxon>
    </lineage>
</organism>
<evidence type="ECO:0000313" key="6">
    <source>
        <dbReference type="Proteomes" id="UP000054166"/>
    </source>
</evidence>
<keyword evidence="2" id="KW-0472">Membrane</keyword>